<dbReference type="InterPro" id="IPR001888">
    <property type="entry name" value="Transposase_1"/>
</dbReference>
<reference evidence="1 2" key="1">
    <citation type="submission" date="2022-01" db="EMBL/GenBank/DDBJ databases">
        <title>A chromosomal length assembly of Cordylochernes scorpioides.</title>
        <authorList>
            <person name="Zeh D."/>
            <person name="Zeh J."/>
        </authorList>
    </citation>
    <scope>NUCLEOTIDE SEQUENCE [LARGE SCALE GENOMIC DNA]</scope>
    <source>
        <strain evidence="1">IN4F17</strain>
        <tissue evidence="1">Whole Body</tissue>
    </source>
</reference>
<proteinExistence type="predicted"/>
<keyword evidence="2" id="KW-1185">Reference proteome</keyword>
<gene>
    <name evidence="1" type="ORF">LAZ67_16002773</name>
</gene>
<dbReference type="Proteomes" id="UP001235939">
    <property type="component" value="Chromosome 16"/>
</dbReference>
<dbReference type="Pfam" id="PF01359">
    <property type="entry name" value="Transposase_1"/>
    <property type="match status" value="1"/>
</dbReference>
<sequence length="226" mass="25751">MLLVNLASSWITTQISSSGKVMGVFWDGKGILLIDYLEKGKTITGISYERKNTSRVAEWTRHLPGKQKGRFAFKEVEKAVDEYFNSLPDSFPGRNTDIGETLDQRLRKSSHHHRCSARRKKPKEIVDFLKLLKTTVYRVKKQFDDADSNKEGMAACKKHSSRSDRVRGEEFVKNVKKIDGNPRKSMRAIAKEIDIGSITIVRTIHENLGLNSYALHKGHLLTEYEG</sequence>
<name>A0ABY6LGF0_9ARAC</name>
<organism evidence="1 2">
    <name type="scientific">Cordylochernes scorpioides</name>
    <dbReference type="NCBI Taxonomy" id="51811"/>
    <lineage>
        <taxon>Eukaryota</taxon>
        <taxon>Metazoa</taxon>
        <taxon>Ecdysozoa</taxon>
        <taxon>Arthropoda</taxon>
        <taxon>Chelicerata</taxon>
        <taxon>Arachnida</taxon>
        <taxon>Pseudoscorpiones</taxon>
        <taxon>Cheliferoidea</taxon>
        <taxon>Chernetidae</taxon>
        <taxon>Cordylochernes</taxon>
    </lineage>
</organism>
<evidence type="ECO:0000313" key="1">
    <source>
        <dbReference type="EMBL" id="UYV78785.1"/>
    </source>
</evidence>
<evidence type="ECO:0000313" key="2">
    <source>
        <dbReference type="Proteomes" id="UP001235939"/>
    </source>
</evidence>
<protein>
    <submittedName>
        <fullName evidence="1">Uncharacterized protein</fullName>
    </submittedName>
</protein>
<dbReference type="EMBL" id="CP092878">
    <property type="protein sequence ID" value="UYV78785.1"/>
    <property type="molecule type" value="Genomic_DNA"/>
</dbReference>
<accession>A0ABY6LGF0</accession>